<dbReference type="AlphaFoldDB" id="A0A329QE23"/>
<reference evidence="2 3" key="1">
    <citation type="submission" date="2018-06" db="EMBL/GenBank/DDBJ databases">
        <title>Phytoactinopolyspora halophila sp. nov., a novel halophilic actinomycete isolated from a saline soil in China.</title>
        <authorList>
            <person name="Tang S.-K."/>
        </authorList>
    </citation>
    <scope>NUCLEOTIDE SEQUENCE [LARGE SCALE GENOMIC DNA]</scope>
    <source>
        <strain evidence="2 3">YIM 96934</strain>
    </source>
</reference>
<proteinExistence type="predicted"/>
<gene>
    <name evidence="2" type="ORF">DPM12_18770</name>
</gene>
<dbReference type="EMBL" id="QMIG01000026">
    <property type="protein sequence ID" value="RAW10587.1"/>
    <property type="molecule type" value="Genomic_DNA"/>
</dbReference>
<evidence type="ECO:0000313" key="3">
    <source>
        <dbReference type="Proteomes" id="UP000250462"/>
    </source>
</evidence>
<protein>
    <recommendedName>
        <fullName evidence="4">PIG-L family deacetylase</fullName>
    </recommendedName>
</protein>
<dbReference type="GO" id="GO:0016137">
    <property type="term" value="P:glycoside metabolic process"/>
    <property type="evidence" value="ECO:0007669"/>
    <property type="project" value="UniProtKB-ARBA"/>
</dbReference>
<comment type="caution">
    <text evidence="2">The sequence shown here is derived from an EMBL/GenBank/DDBJ whole genome shotgun (WGS) entry which is preliminary data.</text>
</comment>
<dbReference type="SUPFAM" id="SSF102588">
    <property type="entry name" value="LmbE-like"/>
    <property type="match status" value="1"/>
</dbReference>
<evidence type="ECO:0000256" key="1">
    <source>
        <dbReference type="ARBA" id="ARBA00022833"/>
    </source>
</evidence>
<sequence>MSPPSTARRRRTVRRCRWAPSPAERRWPHVFGDEFLARQRLLVITPHADDETYGCAGSIARIKSLGGEVFVVLVSAGDLEHFGDDGQGHNRKLVSHSTRLNEFDSVMRRLKVDDWDVLFTDEQTHLALDTVPRKELVRLLESDGRLAIDQIRPTMMMIPAVSYNQDHEALYRACVTATRPGVPGQRHLVPFVLAYDNTSLFWSFGDDRFHPNWYIDISDFLATKIEAMRLHESQVRPPIYHGSPESLELATRVRGREVSVEAAEGFVVLRSLI</sequence>
<organism evidence="2 3">
    <name type="scientific">Phytoactinopolyspora halophila</name>
    <dbReference type="NCBI Taxonomy" id="1981511"/>
    <lineage>
        <taxon>Bacteria</taxon>
        <taxon>Bacillati</taxon>
        <taxon>Actinomycetota</taxon>
        <taxon>Actinomycetes</taxon>
        <taxon>Jiangellales</taxon>
        <taxon>Jiangellaceae</taxon>
        <taxon>Phytoactinopolyspora</taxon>
    </lineage>
</organism>
<dbReference type="PANTHER" id="PTHR12993">
    <property type="entry name" value="N-ACETYLGLUCOSAMINYL-PHOSPHATIDYLINOSITOL DE-N-ACETYLASE-RELATED"/>
    <property type="match status" value="1"/>
</dbReference>
<dbReference type="InterPro" id="IPR024078">
    <property type="entry name" value="LmbE-like_dom_sf"/>
</dbReference>
<accession>A0A329QE23</accession>
<dbReference type="PANTHER" id="PTHR12993:SF11">
    <property type="entry name" value="N-ACETYLGLUCOSAMINYL-PHOSPHATIDYLINOSITOL DE-N-ACETYLASE"/>
    <property type="match status" value="1"/>
</dbReference>
<evidence type="ECO:0000313" key="2">
    <source>
        <dbReference type="EMBL" id="RAW10587.1"/>
    </source>
</evidence>
<name>A0A329QE23_9ACTN</name>
<dbReference type="Pfam" id="PF02585">
    <property type="entry name" value="PIG-L"/>
    <property type="match status" value="1"/>
</dbReference>
<keyword evidence="1" id="KW-0862">Zinc</keyword>
<dbReference type="GO" id="GO:0016811">
    <property type="term" value="F:hydrolase activity, acting on carbon-nitrogen (but not peptide) bonds, in linear amides"/>
    <property type="evidence" value="ECO:0007669"/>
    <property type="project" value="TreeGrafter"/>
</dbReference>
<evidence type="ECO:0008006" key="4">
    <source>
        <dbReference type="Google" id="ProtNLM"/>
    </source>
</evidence>
<dbReference type="Proteomes" id="UP000250462">
    <property type="component" value="Unassembled WGS sequence"/>
</dbReference>
<dbReference type="Gene3D" id="3.40.50.10320">
    <property type="entry name" value="LmbE-like"/>
    <property type="match status" value="1"/>
</dbReference>
<dbReference type="InterPro" id="IPR003737">
    <property type="entry name" value="GlcNAc_PI_deacetylase-related"/>
</dbReference>
<keyword evidence="3" id="KW-1185">Reference proteome</keyword>